<sequence length="88" mass="9749">MTDTGGDPLVSSFASVLRVPLLELYALLWRVGVVEIRHSDREPRRGANARPRVVRGPICPDPSAHAEDRVVRWPLPQPDPPVYSRATG</sequence>
<dbReference type="OrthoDB" id="4561580at2"/>
<dbReference type="RefSeq" id="WP_065027145.1">
    <property type="nucleotide sequence ID" value="NZ_LZKI01000026.1"/>
</dbReference>
<evidence type="ECO:0000313" key="3">
    <source>
        <dbReference type="Proteomes" id="UP000091846"/>
    </source>
</evidence>
<name>A0A1A2Z5D5_9MYCO</name>
<organism evidence="2 3">
    <name type="scientific">Mycobacterium colombiense</name>
    <dbReference type="NCBI Taxonomy" id="339268"/>
    <lineage>
        <taxon>Bacteria</taxon>
        <taxon>Bacillati</taxon>
        <taxon>Actinomycetota</taxon>
        <taxon>Actinomycetes</taxon>
        <taxon>Mycobacteriales</taxon>
        <taxon>Mycobacteriaceae</taxon>
        <taxon>Mycobacterium</taxon>
        <taxon>Mycobacterium avium complex (MAC)</taxon>
    </lineage>
</organism>
<evidence type="ECO:0000256" key="1">
    <source>
        <dbReference type="SAM" id="MobiDB-lite"/>
    </source>
</evidence>
<comment type="caution">
    <text evidence="2">The sequence shown here is derived from an EMBL/GenBank/DDBJ whole genome shotgun (WGS) entry which is preliminary data.</text>
</comment>
<proteinExistence type="predicted"/>
<dbReference type="Proteomes" id="UP000091846">
    <property type="component" value="Unassembled WGS sequence"/>
</dbReference>
<protein>
    <submittedName>
        <fullName evidence="2">Uncharacterized protein</fullName>
    </submittedName>
</protein>
<evidence type="ECO:0000313" key="2">
    <source>
        <dbReference type="EMBL" id="OBI45759.1"/>
    </source>
</evidence>
<reference evidence="2 3" key="1">
    <citation type="submission" date="2016-06" db="EMBL/GenBank/DDBJ databases">
        <authorList>
            <person name="Kjaerup R.B."/>
            <person name="Dalgaard T.S."/>
            <person name="Juul-Madsen H.R."/>
        </authorList>
    </citation>
    <scope>NUCLEOTIDE SEQUENCE [LARGE SCALE GENOMIC DNA]</scope>
    <source>
        <strain evidence="2 3">E1334</strain>
    </source>
</reference>
<dbReference type="EMBL" id="LZKI01000026">
    <property type="protein sequence ID" value="OBI45759.1"/>
    <property type="molecule type" value="Genomic_DNA"/>
</dbReference>
<gene>
    <name evidence="2" type="ORF">A5708_13930</name>
</gene>
<dbReference type="AlphaFoldDB" id="A0A1A2Z5D5"/>
<dbReference type="NCBIfam" id="NF040653">
    <property type="entry name" value="Rv1535_dom"/>
    <property type="match status" value="1"/>
</dbReference>
<accession>A0A1A2Z5D5</accession>
<feature type="region of interest" description="Disordered" evidence="1">
    <location>
        <begin position="40"/>
        <end position="69"/>
    </location>
</feature>